<feature type="transmembrane region" description="Helical" evidence="6">
    <location>
        <begin position="216"/>
        <end position="235"/>
    </location>
</feature>
<evidence type="ECO:0000313" key="8">
    <source>
        <dbReference type="EMBL" id="NJP16608.1"/>
    </source>
</evidence>
<feature type="transmembrane region" description="Helical" evidence="6">
    <location>
        <begin position="91"/>
        <end position="110"/>
    </location>
</feature>
<dbReference type="Proteomes" id="UP000635996">
    <property type="component" value="Unassembled WGS sequence"/>
</dbReference>
<feature type="transmembrane region" description="Helical" evidence="6">
    <location>
        <begin position="183"/>
        <end position="204"/>
    </location>
</feature>
<sequence>MSTTGVASVEAPTDAPAPYRWRWPALFVILAAEVMDLLDAMVTTIAGPSMRADLGGGAATLQWLTAAYTLSMAVGLVTGGRLGDIHGRRTMFLVGAAGFTVGSLLCAVSVTPGMLITARVLQGVFGAVMLPQGLGMIKEMFPPQESQKAFGMFGPVMGLSAVCGPVLAGWLVDADFFGTGWRMIFLINLPLGAAAVLGALRFLPRTRSGSAPRLDIPGMLLVSLAALLVIFPLVQGREYDWPWWTFAMMAASLVVFVLFGRYESRRSAAGHDPLVVPSLFRKRGFVGGLVLGLVFFSTMQGFMLVFTLYTQIGLGYAPLKAGLVMVPWSGGMIVGFGIAQGVARFGRAVLQAGTLVMALGVFGVWLTLQTAGSGVGPWHFVPSLLVAGIGMGLLMAPFFDIVLAAVDPHETGSASGTMTAIQQLGGAFGVALLGTVFFGLLGGGIATAVDHRADDLRAQLSAAHVAPAVQDRVIADLRACASDRATAKDPAATVPSCARLQRDTRSAVTSPEAAARIPGALEATVSSAFRGGFGSVMKTVLWIVDGMLVVTFLLAFLLPRHARPEETPGH</sequence>
<organism evidence="8 9">
    <name type="scientific">Streptomyces thermoviolaceus subsp. thermoviolaceus</name>
    <dbReference type="NCBI Taxonomy" id="66860"/>
    <lineage>
        <taxon>Bacteria</taxon>
        <taxon>Bacillati</taxon>
        <taxon>Actinomycetota</taxon>
        <taxon>Actinomycetes</taxon>
        <taxon>Kitasatosporales</taxon>
        <taxon>Streptomycetaceae</taxon>
        <taxon>Streptomyces</taxon>
    </lineage>
</organism>
<comment type="subcellular location">
    <subcellularLocation>
        <location evidence="1">Cell membrane</location>
        <topology evidence="1">Multi-pass membrane protein</topology>
    </subcellularLocation>
</comment>
<keyword evidence="3 6" id="KW-1133">Transmembrane helix</keyword>
<evidence type="ECO:0000313" key="9">
    <source>
        <dbReference type="Proteomes" id="UP000635996"/>
    </source>
</evidence>
<evidence type="ECO:0000256" key="1">
    <source>
        <dbReference type="ARBA" id="ARBA00004651"/>
    </source>
</evidence>
<dbReference type="Pfam" id="PF07690">
    <property type="entry name" value="MFS_1"/>
    <property type="match status" value="1"/>
</dbReference>
<comment type="caution">
    <text evidence="8">The sequence shown here is derived from an EMBL/GenBank/DDBJ whole genome shotgun (WGS) entry which is preliminary data.</text>
</comment>
<dbReference type="InterPro" id="IPR036259">
    <property type="entry name" value="MFS_trans_sf"/>
</dbReference>
<keyword evidence="4 6" id="KW-0472">Membrane</keyword>
<evidence type="ECO:0000259" key="7">
    <source>
        <dbReference type="PROSITE" id="PS50850"/>
    </source>
</evidence>
<feature type="transmembrane region" description="Helical" evidence="6">
    <location>
        <begin position="59"/>
        <end position="79"/>
    </location>
</feature>
<feature type="transmembrane region" description="Helical" evidence="6">
    <location>
        <begin position="539"/>
        <end position="558"/>
    </location>
</feature>
<dbReference type="Gene3D" id="1.20.1250.20">
    <property type="entry name" value="MFS general substrate transporter like domains"/>
    <property type="match status" value="2"/>
</dbReference>
<feature type="transmembrane region" description="Helical" evidence="6">
    <location>
        <begin position="349"/>
        <end position="368"/>
    </location>
</feature>
<keyword evidence="2 6" id="KW-0812">Transmembrane</keyword>
<dbReference type="PANTHER" id="PTHR42718">
    <property type="entry name" value="MAJOR FACILITATOR SUPERFAMILY MULTIDRUG TRANSPORTER MFSC"/>
    <property type="match status" value="1"/>
</dbReference>
<gene>
    <name evidence="8" type="ORF">HCJ95_20600</name>
</gene>
<dbReference type="SUPFAM" id="SSF103473">
    <property type="entry name" value="MFS general substrate transporter"/>
    <property type="match status" value="1"/>
</dbReference>
<dbReference type="InterPro" id="IPR020846">
    <property type="entry name" value="MFS_dom"/>
</dbReference>
<accession>A0ABX0YWX9</accession>
<feature type="transmembrane region" description="Helical" evidence="6">
    <location>
        <begin position="285"/>
        <end position="309"/>
    </location>
</feature>
<dbReference type="CDD" id="cd17321">
    <property type="entry name" value="MFS_MMR_MDR_like"/>
    <property type="match status" value="1"/>
</dbReference>
<evidence type="ECO:0000256" key="5">
    <source>
        <dbReference type="ARBA" id="ARBA00023251"/>
    </source>
</evidence>
<feature type="transmembrane region" description="Helical" evidence="6">
    <location>
        <begin position="321"/>
        <end position="342"/>
    </location>
</feature>
<feature type="domain" description="Major facilitator superfamily (MFS) profile" evidence="7">
    <location>
        <begin position="25"/>
        <end position="563"/>
    </location>
</feature>
<feature type="transmembrane region" description="Helical" evidence="6">
    <location>
        <begin position="427"/>
        <end position="449"/>
    </location>
</feature>
<dbReference type="RefSeq" id="WP_168132135.1">
    <property type="nucleotide sequence ID" value="NZ_BMVZ01000001.1"/>
</dbReference>
<feature type="transmembrane region" description="Helical" evidence="6">
    <location>
        <begin position="380"/>
        <end position="406"/>
    </location>
</feature>
<protein>
    <submittedName>
        <fullName evidence="8">MFS transporter</fullName>
    </submittedName>
</protein>
<evidence type="ECO:0000256" key="2">
    <source>
        <dbReference type="ARBA" id="ARBA00022692"/>
    </source>
</evidence>
<feature type="transmembrane region" description="Helical" evidence="6">
    <location>
        <begin position="25"/>
        <end position="47"/>
    </location>
</feature>
<dbReference type="PROSITE" id="PS50850">
    <property type="entry name" value="MFS"/>
    <property type="match status" value="1"/>
</dbReference>
<feature type="transmembrane region" description="Helical" evidence="6">
    <location>
        <begin position="241"/>
        <end position="259"/>
    </location>
</feature>
<name>A0ABX0YWX9_STRTL</name>
<dbReference type="InterPro" id="IPR011701">
    <property type="entry name" value="MFS"/>
</dbReference>
<reference evidence="8 9" key="1">
    <citation type="submission" date="2020-03" db="EMBL/GenBank/DDBJ databases">
        <title>WGS of actinomycetes isolated from Thailand.</title>
        <authorList>
            <person name="Thawai C."/>
        </authorList>
    </citation>
    <scope>NUCLEOTIDE SEQUENCE [LARGE SCALE GENOMIC DNA]</scope>
    <source>
        <strain evidence="8 9">NBRC 13905</strain>
    </source>
</reference>
<feature type="transmembrane region" description="Helical" evidence="6">
    <location>
        <begin position="149"/>
        <end position="171"/>
    </location>
</feature>
<proteinExistence type="predicted"/>
<keyword evidence="9" id="KW-1185">Reference proteome</keyword>
<keyword evidence="5" id="KW-0046">Antibiotic resistance</keyword>
<feature type="transmembrane region" description="Helical" evidence="6">
    <location>
        <begin position="116"/>
        <end position="137"/>
    </location>
</feature>
<dbReference type="EMBL" id="JAATEL010000024">
    <property type="protein sequence ID" value="NJP16608.1"/>
    <property type="molecule type" value="Genomic_DNA"/>
</dbReference>
<dbReference type="PANTHER" id="PTHR42718:SF39">
    <property type="entry name" value="ACTINORHODIN TRANSPORTER-RELATED"/>
    <property type="match status" value="1"/>
</dbReference>
<evidence type="ECO:0000256" key="4">
    <source>
        <dbReference type="ARBA" id="ARBA00023136"/>
    </source>
</evidence>
<evidence type="ECO:0000256" key="3">
    <source>
        <dbReference type="ARBA" id="ARBA00022989"/>
    </source>
</evidence>
<evidence type="ECO:0000256" key="6">
    <source>
        <dbReference type="SAM" id="Phobius"/>
    </source>
</evidence>